<dbReference type="Proteomes" id="UP000187891">
    <property type="component" value="Unassembled WGS sequence"/>
</dbReference>
<dbReference type="PRINTS" id="PR01549">
    <property type="entry name" value="AUTOINDCRSYN"/>
</dbReference>
<dbReference type="GO" id="GO:0009372">
    <property type="term" value="P:quorum sensing"/>
    <property type="evidence" value="ECO:0007669"/>
    <property type="project" value="UniProtKB-UniRule"/>
</dbReference>
<evidence type="ECO:0000256" key="5">
    <source>
        <dbReference type="ARBA" id="ARBA00022929"/>
    </source>
</evidence>
<evidence type="ECO:0000256" key="8">
    <source>
        <dbReference type="RuleBase" id="RU361135"/>
    </source>
</evidence>
<dbReference type="EC" id="2.3.1.184" evidence="1 8"/>
<dbReference type="InterPro" id="IPR001690">
    <property type="entry name" value="Autoind_synthase"/>
</dbReference>
<organism evidence="9 10">
    <name type="scientific">Agrobacterium rosae</name>
    <dbReference type="NCBI Taxonomy" id="1972867"/>
    <lineage>
        <taxon>Bacteria</taxon>
        <taxon>Pseudomonadati</taxon>
        <taxon>Pseudomonadota</taxon>
        <taxon>Alphaproteobacteria</taxon>
        <taxon>Hyphomicrobiales</taxon>
        <taxon>Rhizobiaceae</taxon>
        <taxon>Rhizobium/Agrobacterium group</taxon>
        <taxon>Agrobacterium</taxon>
    </lineage>
</organism>
<comment type="similarity">
    <text evidence="7 8">Belongs to the autoinducer synthase family.</text>
</comment>
<comment type="catalytic activity">
    <reaction evidence="6 8">
        <text>a fatty acyl-[ACP] + S-adenosyl-L-methionine = an N-acyl-L-homoserine lactone + S-methyl-5'-thioadenosine + holo-[ACP] + H(+)</text>
        <dbReference type="Rhea" id="RHEA:10096"/>
        <dbReference type="Rhea" id="RHEA-COMP:9685"/>
        <dbReference type="Rhea" id="RHEA-COMP:14125"/>
        <dbReference type="ChEBI" id="CHEBI:15378"/>
        <dbReference type="ChEBI" id="CHEBI:17509"/>
        <dbReference type="ChEBI" id="CHEBI:55474"/>
        <dbReference type="ChEBI" id="CHEBI:59789"/>
        <dbReference type="ChEBI" id="CHEBI:64479"/>
        <dbReference type="ChEBI" id="CHEBI:138651"/>
        <dbReference type="EC" id="2.3.1.184"/>
    </reaction>
</comment>
<evidence type="ECO:0000256" key="1">
    <source>
        <dbReference type="ARBA" id="ARBA00012340"/>
    </source>
</evidence>
<keyword evidence="4 8" id="KW-0949">S-adenosyl-L-methionine</keyword>
<dbReference type="InterPro" id="IPR018311">
    <property type="entry name" value="Autoind_synth_CS"/>
</dbReference>
<evidence type="ECO:0000256" key="7">
    <source>
        <dbReference type="PROSITE-ProRule" id="PRU00533"/>
    </source>
</evidence>
<dbReference type="NCBIfam" id="NF010408">
    <property type="entry name" value="PRK13834.1"/>
    <property type="match status" value="1"/>
</dbReference>
<keyword evidence="9" id="KW-0012">Acyltransferase</keyword>
<evidence type="ECO:0000256" key="3">
    <source>
        <dbReference type="ARBA" id="ARBA00022679"/>
    </source>
</evidence>
<dbReference type="InterPro" id="IPR016181">
    <property type="entry name" value="Acyl_CoA_acyltransferase"/>
</dbReference>
<dbReference type="PANTHER" id="PTHR39322:SF1">
    <property type="entry name" value="ISOVALERYL-HOMOSERINE LACTONE SYNTHASE"/>
    <property type="match status" value="1"/>
</dbReference>
<evidence type="ECO:0000256" key="6">
    <source>
        <dbReference type="ARBA" id="ARBA00048576"/>
    </source>
</evidence>
<dbReference type="GO" id="GO:0061579">
    <property type="term" value="F:N-acyl homoserine lactone synthase activity"/>
    <property type="evidence" value="ECO:0007669"/>
    <property type="project" value="UniProtKB-UniRule"/>
</dbReference>
<dbReference type="PANTHER" id="PTHR39322">
    <property type="entry name" value="ACYL-HOMOSERINE-LACTONE SYNTHASE"/>
    <property type="match status" value="1"/>
</dbReference>
<keyword evidence="2 7" id="KW-0673">Quorum sensing</keyword>
<evidence type="ECO:0000313" key="10">
    <source>
        <dbReference type="Proteomes" id="UP000187891"/>
    </source>
</evidence>
<dbReference type="PROSITE" id="PS51187">
    <property type="entry name" value="AUTOINDUCER_SYNTH_2"/>
    <property type="match status" value="1"/>
</dbReference>
<name>A0A1R3TXQ7_9HYPH</name>
<gene>
    <name evidence="9" type="primary">lasI_1</name>
    <name evidence="9" type="ORF">DSM25559_3773</name>
</gene>
<dbReference type="Pfam" id="PF00765">
    <property type="entry name" value="Autoind_synth"/>
    <property type="match status" value="1"/>
</dbReference>
<evidence type="ECO:0000256" key="2">
    <source>
        <dbReference type="ARBA" id="ARBA00022654"/>
    </source>
</evidence>
<dbReference type="RefSeq" id="WP_077121906.1">
    <property type="nucleotide sequence ID" value="NZ_FMUE01000010.1"/>
</dbReference>
<reference evidence="10" key="1">
    <citation type="submission" date="2016-10" db="EMBL/GenBank/DDBJ databases">
        <authorList>
            <person name="Wibberg D."/>
        </authorList>
    </citation>
    <scope>NUCLEOTIDE SEQUENCE [LARGE SCALE GENOMIC DNA]</scope>
</reference>
<dbReference type="AlphaFoldDB" id="A0A1R3TXQ7"/>
<dbReference type="Gene3D" id="3.40.630.30">
    <property type="match status" value="1"/>
</dbReference>
<accession>A0A1R3TXQ7</accession>
<evidence type="ECO:0000256" key="4">
    <source>
        <dbReference type="ARBA" id="ARBA00022691"/>
    </source>
</evidence>
<keyword evidence="3 8" id="KW-0808">Transferase</keyword>
<dbReference type="PROSITE" id="PS00949">
    <property type="entry name" value="AUTOINDUCER_SYNTH_1"/>
    <property type="match status" value="1"/>
</dbReference>
<proteinExistence type="inferred from homology"/>
<evidence type="ECO:0000313" key="9">
    <source>
        <dbReference type="EMBL" id="SCX31647.1"/>
    </source>
</evidence>
<dbReference type="EMBL" id="FMUE01000010">
    <property type="protein sequence ID" value="SCX31647.1"/>
    <property type="molecule type" value="Genomic_DNA"/>
</dbReference>
<protein>
    <recommendedName>
        <fullName evidence="1 8">Acyl-homoserine-lactone synthase</fullName>
        <ecNumber evidence="1 8">2.3.1.184</ecNumber>
    </recommendedName>
    <alternativeName>
        <fullName evidence="8">Autoinducer synthesis protein</fullName>
    </alternativeName>
</protein>
<dbReference type="SUPFAM" id="SSF55729">
    <property type="entry name" value="Acyl-CoA N-acyltransferases (Nat)"/>
    <property type="match status" value="1"/>
</dbReference>
<keyword evidence="5 7" id="KW-0071">Autoinducer synthesis</keyword>
<sequence length="212" mass="23241">MQVLAFSTPRTIQEARLLHLQYQLRARVFSDRLGWEVDVTAGCESDGFDALRPTYVLAITETDQLAGCARLLPTLGPTMVSDVFPSLLPDGQLIGHAAMIESSRFCVDTTLAEGRGTGSVHQATLTMFAGIVEWCMTNGYTEIVTVTDLRFERILARVGWPLRRLGEPKKIGVTIAVAGTLPADADTFARLRPSDYCSELDPSQSGSLRRHL</sequence>
<dbReference type="STRING" id="1907666.DSM25559_3773"/>
<dbReference type="GO" id="GO:0007165">
    <property type="term" value="P:signal transduction"/>
    <property type="evidence" value="ECO:0007669"/>
    <property type="project" value="TreeGrafter"/>
</dbReference>